<evidence type="ECO:0000313" key="3">
    <source>
        <dbReference type="EMBL" id="PWU45342.1"/>
    </source>
</evidence>
<dbReference type="AlphaFoldDB" id="A0A317K0L3"/>
<organism evidence="3 4">
    <name type="scientific">Micromonospora globispora</name>
    <dbReference type="NCBI Taxonomy" id="1450148"/>
    <lineage>
        <taxon>Bacteria</taxon>
        <taxon>Bacillati</taxon>
        <taxon>Actinomycetota</taxon>
        <taxon>Actinomycetes</taxon>
        <taxon>Micromonosporales</taxon>
        <taxon>Micromonosporaceae</taxon>
        <taxon>Micromonospora</taxon>
    </lineage>
</organism>
<feature type="region of interest" description="Disordered" evidence="1">
    <location>
        <begin position="44"/>
        <end position="71"/>
    </location>
</feature>
<evidence type="ECO:0000256" key="1">
    <source>
        <dbReference type="SAM" id="MobiDB-lite"/>
    </source>
</evidence>
<name>A0A317K0L3_9ACTN</name>
<reference evidence="4" key="1">
    <citation type="submission" date="2018-05" db="EMBL/GenBank/DDBJ databases">
        <title>Micromonospora globispora sp. nov. and Micromonospora rugosa sp. nov., isolated from marine sediment.</title>
        <authorList>
            <person name="Carro L."/>
            <person name="Aysel V."/>
            <person name="Cetin D."/>
            <person name="Igual J.M."/>
            <person name="Klenk H.-P."/>
            <person name="Trujillo M.E."/>
            <person name="Sahin N."/>
        </authorList>
    </citation>
    <scope>NUCLEOTIDE SEQUENCE [LARGE SCALE GENOMIC DNA]</scope>
    <source>
        <strain evidence="4">S2904</strain>
    </source>
</reference>
<evidence type="ECO:0000256" key="2">
    <source>
        <dbReference type="SAM" id="SignalP"/>
    </source>
</evidence>
<gene>
    <name evidence="3" type="ORF">DLJ46_21895</name>
</gene>
<accession>A0A317K0L3</accession>
<keyword evidence="2" id="KW-0732">Signal</keyword>
<sequence>MLPVALTCPAWWVARWTVRMLTSLALVIACSLGAAALPGGTAGPDWAAPGTGAAPSVSGDRAGPDRALAARAGSGSAEVDVAGVVDRSVPVSY</sequence>
<evidence type="ECO:0000313" key="4">
    <source>
        <dbReference type="Proteomes" id="UP000245683"/>
    </source>
</evidence>
<keyword evidence="4" id="KW-1185">Reference proteome</keyword>
<proteinExistence type="predicted"/>
<dbReference type="Proteomes" id="UP000245683">
    <property type="component" value="Unassembled WGS sequence"/>
</dbReference>
<feature type="chain" id="PRO_5038686815" evidence="2">
    <location>
        <begin position="37"/>
        <end position="93"/>
    </location>
</feature>
<protein>
    <submittedName>
        <fullName evidence="3">Uncharacterized protein</fullName>
    </submittedName>
</protein>
<dbReference type="EMBL" id="QGSV01000258">
    <property type="protein sequence ID" value="PWU45342.1"/>
    <property type="molecule type" value="Genomic_DNA"/>
</dbReference>
<feature type="non-terminal residue" evidence="3">
    <location>
        <position position="93"/>
    </location>
</feature>
<feature type="signal peptide" evidence="2">
    <location>
        <begin position="1"/>
        <end position="36"/>
    </location>
</feature>
<comment type="caution">
    <text evidence="3">The sequence shown here is derived from an EMBL/GenBank/DDBJ whole genome shotgun (WGS) entry which is preliminary data.</text>
</comment>